<dbReference type="Gene3D" id="2.60.120.10">
    <property type="entry name" value="Jelly Rolls"/>
    <property type="match status" value="1"/>
</dbReference>
<dbReference type="InterPro" id="IPR013096">
    <property type="entry name" value="Cupin_2"/>
</dbReference>
<feature type="domain" description="HTH araC/xylS-type" evidence="5">
    <location>
        <begin position="195"/>
        <end position="294"/>
    </location>
</feature>
<dbReference type="AlphaFoldDB" id="A0A3A1VHJ8"/>
<keyword evidence="1" id="KW-0963">Cytoplasm</keyword>
<dbReference type="Pfam" id="PF12833">
    <property type="entry name" value="HTH_18"/>
    <property type="match status" value="1"/>
</dbReference>
<dbReference type="EMBL" id="QXQA01000002">
    <property type="protein sequence ID" value="RIX59745.1"/>
    <property type="molecule type" value="Genomic_DNA"/>
</dbReference>
<dbReference type="InterPro" id="IPR037923">
    <property type="entry name" value="HTH-like"/>
</dbReference>
<evidence type="ECO:0000256" key="1">
    <source>
        <dbReference type="ARBA" id="ARBA00022490"/>
    </source>
</evidence>
<gene>
    <name evidence="6" type="ORF">D3P08_04780</name>
</gene>
<accession>A0A3A1VHJ8</accession>
<protein>
    <submittedName>
        <fullName evidence="6">AraC family transcriptional regulator</fullName>
    </submittedName>
</protein>
<dbReference type="OrthoDB" id="145012at2"/>
<dbReference type="PROSITE" id="PS01124">
    <property type="entry name" value="HTH_ARAC_FAMILY_2"/>
    <property type="match status" value="1"/>
</dbReference>
<proteinExistence type="predicted"/>
<dbReference type="CDD" id="cd02208">
    <property type="entry name" value="cupin_RmlC-like"/>
    <property type="match status" value="1"/>
</dbReference>
<dbReference type="PANTHER" id="PTHR46796:SF13">
    <property type="entry name" value="HTH-TYPE TRANSCRIPTIONAL ACTIVATOR RHAS"/>
    <property type="match status" value="1"/>
</dbReference>
<dbReference type="SMART" id="SM00342">
    <property type="entry name" value="HTH_ARAC"/>
    <property type="match status" value="1"/>
</dbReference>
<sequence>MREKPDALERLDLRIRWGAYDIRVLRFHLTRFPPGRTIAFHKHDEYEFHFIPKGRGKVILVDKEYALKPGQFYLTGPGVLHYQEAHPQEAMDELCLHIDIRKSEEAVQEDAWECAEAEACIKKLANLPLYPVQDLHGAMQRFLEAYEACAANFSGSYITIKQNVIQILLRAIRAYDSAGGIEQLPTKEMKSYRYDRAIAFMRANFMHPLTLEDVAEMLLLSPRQLQRLFKELHQGLTFTRILEDIRLAHVCQELRGGSSSIEQIAGRTGFASGNYLHAVFRKRYGMTPSEYRQSNQLGGNNYVQNL</sequence>
<dbReference type="SUPFAM" id="SSF46689">
    <property type="entry name" value="Homeodomain-like"/>
    <property type="match status" value="2"/>
</dbReference>
<dbReference type="InterPro" id="IPR050204">
    <property type="entry name" value="AraC_XylS_family_regulators"/>
</dbReference>
<dbReference type="PANTHER" id="PTHR46796">
    <property type="entry name" value="HTH-TYPE TRANSCRIPTIONAL ACTIVATOR RHAS-RELATED"/>
    <property type="match status" value="1"/>
</dbReference>
<dbReference type="SUPFAM" id="SSF51215">
    <property type="entry name" value="Regulatory protein AraC"/>
    <property type="match status" value="1"/>
</dbReference>
<reference evidence="6 7" key="1">
    <citation type="submission" date="2018-09" db="EMBL/GenBank/DDBJ databases">
        <title>Paenibacillus aracenensis nov. sp. isolated from a cave in southern Spain.</title>
        <authorList>
            <person name="Jurado V."/>
            <person name="Gutierrez-Patricio S."/>
            <person name="Gonzalez-Pimentel J.L."/>
            <person name="Miller A.Z."/>
            <person name="Laiz L."/>
            <person name="Saiz-Jimenez C."/>
        </authorList>
    </citation>
    <scope>NUCLEOTIDE SEQUENCE [LARGE SCALE GENOMIC DNA]</scope>
    <source>
        <strain evidence="6 7">DSM 22867</strain>
    </source>
</reference>
<dbReference type="InterPro" id="IPR018060">
    <property type="entry name" value="HTH_AraC"/>
</dbReference>
<evidence type="ECO:0000256" key="3">
    <source>
        <dbReference type="ARBA" id="ARBA00023125"/>
    </source>
</evidence>
<dbReference type="GO" id="GO:0043565">
    <property type="term" value="F:sequence-specific DNA binding"/>
    <property type="evidence" value="ECO:0007669"/>
    <property type="project" value="InterPro"/>
</dbReference>
<keyword evidence="7" id="KW-1185">Reference proteome</keyword>
<dbReference type="Gene3D" id="1.10.10.60">
    <property type="entry name" value="Homeodomain-like"/>
    <property type="match status" value="1"/>
</dbReference>
<dbReference type="Proteomes" id="UP000266482">
    <property type="component" value="Unassembled WGS sequence"/>
</dbReference>
<comment type="caution">
    <text evidence="6">The sequence shown here is derived from an EMBL/GenBank/DDBJ whole genome shotgun (WGS) entry which is preliminary data.</text>
</comment>
<evidence type="ECO:0000256" key="4">
    <source>
        <dbReference type="ARBA" id="ARBA00023163"/>
    </source>
</evidence>
<dbReference type="InterPro" id="IPR009057">
    <property type="entry name" value="Homeodomain-like_sf"/>
</dbReference>
<keyword evidence="2" id="KW-0805">Transcription regulation</keyword>
<name>A0A3A1VHJ8_9BACL</name>
<evidence type="ECO:0000313" key="6">
    <source>
        <dbReference type="EMBL" id="RIX59745.1"/>
    </source>
</evidence>
<keyword evidence="4" id="KW-0804">Transcription</keyword>
<keyword evidence="3" id="KW-0238">DNA-binding</keyword>
<evidence type="ECO:0000313" key="7">
    <source>
        <dbReference type="Proteomes" id="UP000266482"/>
    </source>
</evidence>
<dbReference type="InterPro" id="IPR014710">
    <property type="entry name" value="RmlC-like_jellyroll"/>
</dbReference>
<dbReference type="GO" id="GO:0003700">
    <property type="term" value="F:DNA-binding transcription factor activity"/>
    <property type="evidence" value="ECO:0007669"/>
    <property type="project" value="InterPro"/>
</dbReference>
<organism evidence="6 7">
    <name type="scientific">Paenibacillus nanensis</name>
    <dbReference type="NCBI Taxonomy" id="393251"/>
    <lineage>
        <taxon>Bacteria</taxon>
        <taxon>Bacillati</taxon>
        <taxon>Bacillota</taxon>
        <taxon>Bacilli</taxon>
        <taxon>Bacillales</taxon>
        <taxon>Paenibacillaceae</taxon>
        <taxon>Paenibacillus</taxon>
    </lineage>
</organism>
<dbReference type="Pfam" id="PF07883">
    <property type="entry name" value="Cupin_2"/>
    <property type="match status" value="1"/>
</dbReference>
<evidence type="ECO:0000259" key="5">
    <source>
        <dbReference type="PROSITE" id="PS01124"/>
    </source>
</evidence>
<evidence type="ECO:0000256" key="2">
    <source>
        <dbReference type="ARBA" id="ARBA00023015"/>
    </source>
</evidence>